<evidence type="ECO:0000313" key="2">
    <source>
        <dbReference type="EMBL" id="GME66896.1"/>
    </source>
</evidence>
<feature type="region of interest" description="Disordered" evidence="1">
    <location>
        <begin position="825"/>
        <end position="886"/>
    </location>
</feature>
<name>A0A9W6STE4_CANBO</name>
<proteinExistence type="predicted"/>
<feature type="region of interest" description="Disordered" evidence="1">
    <location>
        <begin position="682"/>
        <end position="709"/>
    </location>
</feature>
<feature type="region of interest" description="Disordered" evidence="1">
    <location>
        <begin position="401"/>
        <end position="437"/>
    </location>
</feature>
<accession>A0A9W6STE4</accession>
<protein>
    <submittedName>
        <fullName evidence="2">Unnamed protein product</fullName>
    </submittedName>
</protein>
<sequence length="886" mass="100528">MSINDNRIINIIDKFQKLTEKSTRELQINSQLNLKLNNSKTKLLTNENKIDELITKSANLDIFLEHLTSLILRSEFLESQLNNFERSIIDNSTIYSSTKDESFDGSLLDPNKKLHLDWRTTQTTYENLCLEYKYLSDQIKLANGYFPTSTKTISSPTTNITPSDTDTHTPTSSIIPNHETHNHVLNRLQSNCSSNLTSNVSLNESLFSISSKTTNTSSFTNVNESANNSHNQQQHQQYNQKPNKYNNYNNNTGLNHIYDFDSGSFDSLNDIHNFNNDTLFKGDSINNTTNKLNVNKRRLMKKESFLHIPKHHIDTAVQRPSLLYTSSVSSSILNSDFSQHDDNLQENEDDDGTEFKNLRNFHFNSTSSYSSIYSTKRKMKKSDRNRRRTICSTTASYDSNDKLSTIDETDSNTSISSSNKTLKNSLKSISPSPPRSSVSFHRRFASLPENISLFTYIHGKKNNNNNNNNKNINHDEFNEIMDTTTDNLESDTSFDNDTIIIHKLNNNMLNDILNNDMNNTSNLDKTLIKEGSTDTSCIKFRSPFMTDEKFEKRNKFGNSNTLDNSNIANLRHFASHDTGLNKRSNWNIIFNNNITNDSNNKNNVDIQKPILSMDQAHATLITSSPTTQKIKNTDYIIHNKKSFPDISPSITNVTTSIKPAKSNINNKFQSLLPTIEDTSFNDLDLDSDSDSDSDSGDDDGNCATSVRSLETFGNEDAQPFFTDGDLMEHKSDDFQQFSSVVNENDHSNITQDKPIDCLEGFDVNNEYIPKQRLLRSKSHESIFSTLKDKKVKAKTNNEKLELQTFKWLPKPKTIVTTSLSLLNQSSNLGMPSKLSPTDSNSYTTRNQNTKADQHMNTPSSVYLSSQHHQSSSASLSTNSYSHFDNK</sequence>
<feature type="region of interest" description="Disordered" evidence="1">
    <location>
        <begin position="218"/>
        <end position="241"/>
    </location>
</feature>
<feature type="compositionally biased region" description="Basic residues" evidence="1">
    <location>
        <begin position="375"/>
        <end position="389"/>
    </location>
</feature>
<dbReference type="AlphaFoldDB" id="A0A9W6STE4"/>
<dbReference type="EMBL" id="BSXN01000060">
    <property type="protein sequence ID" value="GME66896.1"/>
    <property type="molecule type" value="Genomic_DNA"/>
</dbReference>
<keyword evidence="3" id="KW-1185">Reference proteome</keyword>
<feature type="compositionally biased region" description="Acidic residues" evidence="1">
    <location>
        <begin position="683"/>
        <end position="700"/>
    </location>
</feature>
<feature type="region of interest" description="Disordered" evidence="1">
    <location>
        <begin position="374"/>
        <end position="393"/>
    </location>
</feature>
<feature type="compositionally biased region" description="Low complexity" evidence="1">
    <location>
        <begin position="411"/>
        <end position="437"/>
    </location>
</feature>
<gene>
    <name evidence="2" type="ORF">Cboi02_000033600</name>
</gene>
<feature type="compositionally biased region" description="Low complexity" evidence="1">
    <location>
        <begin position="859"/>
        <end position="886"/>
    </location>
</feature>
<comment type="caution">
    <text evidence="2">The sequence shown here is derived from an EMBL/GenBank/DDBJ whole genome shotgun (WGS) entry which is preliminary data.</text>
</comment>
<dbReference type="Proteomes" id="UP001165120">
    <property type="component" value="Unassembled WGS sequence"/>
</dbReference>
<evidence type="ECO:0000256" key="1">
    <source>
        <dbReference type="SAM" id="MobiDB-lite"/>
    </source>
</evidence>
<feature type="compositionally biased region" description="Polar residues" evidence="1">
    <location>
        <begin position="834"/>
        <end position="858"/>
    </location>
</feature>
<evidence type="ECO:0000313" key="3">
    <source>
        <dbReference type="Proteomes" id="UP001165120"/>
    </source>
</evidence>
<reference evidence="2" key="1">
    <citation type="submission" date="2023-04" db="EMBL/GenBank/DDBJ databases">
        <title>Candida boidinii NBRC 10035.</title>
        <authorList>
            <person name="Ichikawa N."/>
            <person name="Sato H."/>
            <person name="Tonouchi N."/>
        </authorList>
    </citation>
    <scope>NUCLEOTIDE SEQUENCE</scope>
    <source>
        <strain evidence="2">NBRC 10035</strain>
    </source>
</reference>
<organism evidence="2 3">
    <name type="scientific">Candida boidinii</name>
    <name type="common">Yeast</name>
    <dbReference type="NCBI Taxonomy" id="5477"/>
    <lineage>
        <taxon>Eukaryota</taxon>
        <taxon>Fungi</taxon>
        <taxon>Dikarya</taxon>
        <taxon>Ascomycota</taxon>
        <taxon>Saccharomycotina</taxon>
        <taxon>Pichiomycetes</taxon>
        <taxon>Pichiales</taxon>
        <taxon>Pichiaceae</taxon>
        <taxon>Ogataea</taxon>
        <taxon>Ogataea/Candida clade</taxon>
    </lineage>
</organism>